<organism evidence="1 2">
    <name type="scientific">Leptospira santarosai str. MOR084</name>
    <dbReference type="NCBI Taxonomy" id="1049984"/>
    <lineage>
        <taxon>Bacteria</taxon>
        <taxon>Pseudomonadati</taxon>
        <taxon>Spirochaetota</taxon>
        <taxon>Spirochaetia</taxon>
        <taxon>Leptospirales</taxon>
        <taxon>Leptospiraceae</taxon>
        <taxon>Leptospira</taxon>
    </lineage>
</organism>
<gene>
    <name evidence="1" type="ORF">LEP1GSC179_0857</name>
</gene>
<sequence>MKKIILIAIALVSIHLFGKNRNFPKVLPFETKNPFLILSENDSRQTSANESEVAKITKLNNEKKYLEAIESAELMLKTVKSEKLFHEYGRSLLGIGKFEDAKSAFQNSIREMFATELPEESLYSISAAYSVEGKIQESLTFLRYAIDRGFSDLERVESEPLFENLRKGKDWKSLKQSLKTKTLTYSSSNLTGVLTDLGPNSIVVHLLCPNQKLVTYSERDYDVSKKIFLGDWSIVRSELSLNINQKCFAKGVGKVHLNHNEQEVYDSYKFVGCMKSSSESEEILGDLSLTKSELAALFRPYYGEEYEIEGIGLRFHKFDNGLPKQCRDDFVPKSMTDLTIETKQYLKAY</sequence>
<evidence type="ECO:0000313" key="1">
    <source>
        <dbReference type="EMBL" id="EKO32383.1"/>
    </source>
</evidence>
<comment type="caution">
    <text evidence="1">The sequence shown here is derived from an EMBL/GenBank/DDBJ whole genome shotgun (WGS) entry which is preliminary data.</text>
</comment>
<dbReference type="EMBL" id="AHON02000073">
    <property type="protein sequence ID" value="EKO32383.1"/>
    <property type="molecule type" value="Genomic_DNA"/>
</dbReference>
<evidence type="ECO:0008006" key="3">
    <source>
        <dbReference type="Google" id="ProtNLM"/>
    </source>
</evidence>
<dbReference type="AlphaFoldDB" id="A0A0E2BAN3"/>
<dbReference type="Proteomes" id="UP000006329">
    <property type="component" value="Unassembled WGS sequence"/>
</dbReference>
<protein>
    <recommendedName>
        <fullName evidence="3">Tetratricopeptide repeat protein</fullName>
    </recommendedName>
</protein>
<proteinExistence type="predicted"/>
<evidence type="ECO:0000313" key="2">
    <source>
        <dbReference type="Proteomes" id="UP000006329"/>
    </source>
</evidence>
<reference evidence="1" key="1">
    <citation type="submission" date="2012-10" db="EMBL/GenBank/DDBJ databases">
        <authorList>
            <person name="Harkins D.M."/>
            <person name="Durkin A.S."/>
            <person name="Brinkac L.M."/>
            <person name="Haft D.H."/>
            <person name="Selengut J.D."/>
            <person name="Sanka R."/>
            <person name="DePew J."/>
            <person name="Purushe J."/>
            <person name="Matthias M.A."/>
            <person name="Vinetz J.M."/>
            <person name="Sutton G.G."/>
            <person name="Nierman W.C."/>
            <person name="Fouts D.E."/>
        </authorList>
    </citation>
    <scope>NUCLEOTIDE SEQUENCE [LARGE SCALE GENOMIC DNA]</scope>
    <source>
        <strain evidence="1">MOR084</strain>
    </source>
</reference>
<keyword evidence="2" id="KW-1185">Reference proteome</keyword>
<name>A0A0E2BAN3_9LEPT</name>
<dbReference type="RefSeq" id="WP_004476816.1">
    <property type="nucleotide sequence ID" value="NZ_AHON02000073.1"/>
</dbReference>
<accession>A0A0E2BAN3</accession>